<evidence type="ECO:0000313" key="6">
    <source>
        <dbReference type="Proteomes" id="UP000327013"/>
    </source>
</evidence>
<evidence type="ECO:0000256" key="2">
    <source>
        <dbReference type="ARBA" id="ARBA00008639"/>
    </source>
</evidence>
<reference evidence="5 6" key="1">
    <citation type="submission" date="2019-06" db="EMBL/GenBank/DDBJ databases">
        <title>A chromosomal-level reference genome of Carpinus fangiana (Coryloideae, Betulaceae).</title>
        <authorList>
            <person name="Yang X."/>
            <person name="Wang Z."/>
            <person name="Zhang L."/>
            <person name="Hao G."/>
            <person name="Liu J."/>
            <person name="Yang Y."/>
        </authorList>
    </citation>
    <scope>NUCLEOTIDE SEQUENCE [LARGE SCALE GENOMIC DNA]</scope>
    <source>
        <strain evidence="5">Cfa_2016G</strain>
        <tissue evidence="5">Leaf</tissue>
    </source>
</reference>
<dbReference type="AlphaFoldDB" id="A0A5N6KX84"/>
<feature type="domain" description="Tryptophan synthase beta chain-like PALP" evidence="4">
    <location>
        <begin position="21"/>
        <end position="214"/>
    </location>
</feature>
<comment type="cofactor">
    <cofactor evidence="1">
        <name>pyridoxal 5'-phosphate</name>
        <dbReference type="ChEBI" id="CHEBI:597326"/>
    </cofactor>
</comment>
<name>A0A5N6KX84_9ROSI</name>
<dbReference type="PANTHER" id="PTHR43780">
    <property type="entry name" value="1-AMINOCYCLOPROPANE-1-CARBOXYLATE DEAMINASE-RELATED"/>
    <property type="match status" value="1"/>
</dbReference>
<dbReference type="SUPFAM" id="SSF53686">
    <property type="entry name" value="Tryptophan synthase beta subunit-like PLP-dependent enzymes"/>
    <property type="match status" value="1"/>
</dbReference>
<evidence type="ECO:0000256" key="3">
    <source>
        <dbReference type="ARBA" id="ARBA00022898"/>
    </source>
</evidence>
<dbReference type="Gene3D" id="3.40.50.1100">
    <property type="match status" value="2"/>
</dbReference>
<sequence>MASVTDAITLPEPFASLDRATLTFGPSPIHILPNLTKHLASTGKNQIYAKREDVNSALAYGGNKTRKLEYLLPDALSKGATHLVSIGGIQSNHTRQVAAVAAASSLKSKLIHVHWAAWENQHYADVGNNQLSGLIGAQRIMDGHDCQIADTDEDAPAVKKVLDEIRSAGGLPYWIPAGASMHPLGGLGFARWAYEVAQQETAVGVFFDTVIVCAVTDCKVYGCKDWVERR</sequence>
<comment type="caution">
    <text evidence="5">The sequence shown here is derived from an EMBL/GenBank/DDBJ whole genome shotgun (WGS) entry which is preliminary data.</text>
</comment>
<comment type="similarity">
    <text evidence="2">Belongs to the ACC deaminase/D-cysteine desulfhydrase family.</text>
</comment>
<dbReference type="InterPro" id="IPR001926">
    <property type="entry name" value="TrpB-like_PALP"/>
</dbReference>
<evidence type="ECO:0000256" key="1">
    <source>
        <dbReference type="ARBA" id="ARBA00001933"/>
    </source>
</evidence>
<proteinExistence type="inferred from homology"/>
<dbReference type="Proteomes" id="UP000327013">
    <property type="component" value="Unassembled WGS sequence"/>
</dbReference>
<dbReference type="EMBL" id="VIBQ01000013">
    <property type="protein sequence ID" value="KAB8346315.1"/>
    <property type="molecule type" value="Genomic_DNA"/>
</dbReference>
<dbReference type="PANTHER" id="PTHR43780:SF2">
    <property type="entry name" value="1-AMINOCYCLOPROPANE-1-CARBOXYLATE DEAMINASE-RELATED"/>
    <property type="match status" value="1"/>
</dbReference>
<evidence type="ECO:0000313" key="5">
    <source>
        <dbReference type="EMBL" id="KAB8346315.1"/>
    </source>
</evidence>
<dbReference type="Pfam" id="PF00291">
    <property type="entry name" value="PALP"/>
    <property type="match status" value="1"/>
</dbReference>
<protein>
    <recommendedName>
        <fullName evidence="4">Tryptophan synthase beta chain-like PALP domain-containing protein</fullName>
    </recommendedName>
</protein>
<accession>A0A5N6KX84</accession>
<evidence type="ECO:0000259" key="4">
    <source>
        <dbReference type="Pfam" id="PF00291"/>
    </source>
</evidence>
<dbReference type="OrthoDB" id="10266364at2759"/>
<keyword evidence="3" id="KW-0663">Pyridoxal phosphate</keyword>
<gene>
    <name evidence="5" type="ORF">FH972_023359</name>
</gene>
<keyword evidence="6" id="KW-1185">Reference proteome</keyword>
<dbReference type="InterPro" id="IPR027278">
    <property type="entry name" value="ACCD_DCysDesulf"/>
</dbReference>
<organism evidence="5 6">
    <name type="scientific">Carpinus fangiana</name>
    <dbReference type="NCBI Taxonomy" id="176857"/>
    <lineage>
        <taxon>Eukaryota</taxon>
        <taxon>Viridiplantae</taxon>
        <taxon>Streptophyta</taxon>
        <taxon>Embryophyta</taxon>
        <taxon>Tracheophyta</taxon>
        <taxon>Spermatophyta</taxon>
        <taxon>Magnoliopsida</taxon>
        <taxon>eudicotyledons</taxon>
        <taxon>Gunneridae</taxon>
        <taxon>Pentapetalae</taxon>
        <taxon>rosids</taxon>
        <taxon>fabids</taxon>
        <taxon>Fagales</taxon>
        <taxon>Betulaceae</taxon>
        <taxon>Carpinus</taxon>
    </lineage>
</organism>
<dbReference type="GO" id="GO:0019148">
    <property type="term" value="F:D-cysteine desulfhydrase activity"/>
    <property type="evidence" value="ECO:0007669"/>
    <property type="project" value="TreeGrafter"/>
</dbReference>
<dbReference type="InterPro" id="IPR036052">
    <property type="entry name" value="TrpB-like_PALP_sf"/>
</dbReference>